<dbReference type="PANTHER" id="PTHR43198">
    <property type="entry name" value="BIFUNCTIONAL TH2 PROTEIN"/>
    <property type="match status" value="1"/>
</dbReference>
<dbReference type="Pfam" id="PF03070">
    <property type="entry name" value="TENA_THI-4"/>
    <property type="match status" value="1"/>
</dbReference>
<dbReference type="CDD" id="cd19368">
    <property type="entry name" value="TenA_C_AtTH2-like"/>
    <property type="match status" value="1"/>
</dbReference>
<proteinExistence type="predicted"/>
<dbReference type="EMBL" id="CP126981">
    <property type="protein sequence ID" value="WIM88876.1"/>
    <property type="molecule type" value="Genomic_DNA"/>
</dbReference>
<evidence type="ECO:0000259" key="2">
    <source>
        <dbReference type="Pfam" id="PF03070"/>
    </source>
</evidence>
<keyword evidence="4" id="KW-1185">Reference proteome</keyword>
<protein>
    <submittedName>
        <fullName evidence="3">TenA family protein</fullName>
    </submittedName>
</protein>
<name>A0ABY8W000_9MYCO</name>
<dbReference type="SUPFAM" id="SSF48613">
    <property type="entry name" value="Heme oxygenase-like"/>
    <property type="match status" value="1"/>
</dbReference>
<gene>
    <name evidence="3" type="ORF">PT015_05200</name>
</gene>
<dbReference type="RefSeq" id="WP_285189320.1">
    <property type="nucleotide sequence ID" value="NZ_CP126981.1"/>
</dbReference>
<reference evidence="3 4" key="1">
    <citation type="journal article" date="2023" name="Microbiol. Resour. Announc.">
        <title>Complete Genome Sequence of Mycobacterium wuenschmanii, a novel Nontuberculous Mycobacterium Isolated from a captive population of Amazon Milk Frogs.</title>
        <authorList>
            <person name="Hicks J."/>
            <person name="Zeineldin M."/>
            <person name="Ward H."/>
            <person name="Wuenschmann A."/>
            <person name="Camp P."/>
            <person name="Farrell D."/>
            <person name="Lehman K."/>
            <person name="Thacker T."/>
            <person name="Cuthbert E."/>
        </authorList>
    </citation>
    <scope>NUCLEOTIDE SEQUENCE [LARGE SCALE GENOMIC DNA]</scope>
    <source>
        <strain evidence="3 4">Wuenschmanii</strain>
    </source>
</reference>
<dbReference type="InterPro" id="IPR004305">
    <property type="entry name" value="Thiaminase-2/PQQC"/>
</dbReference>
<evidence type="ECO:0000256" key="1">
    <source>
        <dbReference type="ARBA" id="ARBA00004948"/>
    </source>
</evidence>
<dbReference type="PANTHER" id="PTHR43198:SF2">
    <property type="entry name" value="SI:CH1073-67J19.1-RELATED"/>
    <property type="match status" value="1"/>
</dbReference>
<sequence length="208" mass="22930">MDSFADTLWRRNQDTAEAALHHPFLRGIASGKLPRAAFAHYVGQDAAFLDAYCRAYALGSAKSPDREGVMVFKTLLDAAVEELALHRGYADRWGVDLDPPIGAATAAYTDFILAVAALEPVGHIAAAMAPCLRLYSYLGQQLNPHTQPGNPFREWVTTYSDPEFEKLAERLEGLVDRYGGDSKRMTFLYGRGMELEMQFFSSCAQGVS</sequence>
<dbReference type="InterPro" id="IPR050967">
    <property type="entry name" value="Thiamine_Salvage_TenA"/>
</dbReference>
<evidence type="ECO:0000313" key="4">
    <source>
        <dbReference type="Proteomes" id="UP001236585"/>
    </source>
</evidence>
<dbReference type="Proteomes" id="UP001236585">
    <property type="component" value="Chromosome"/>
</dbReference>
<comment type="pathway">
    <text evidence="1">Cofactor biosynthesis; thiamine diphosphate biosynthesis.</text>
</comment>
<dbReference type="InterPro" id="IPR016084">
    <property type="entry name" value="Haem_Oase-like_multi-hlx"/>
</dbReference>
<organism evidence="3 4">
    <name type="scientific">Candidatus Mycobacterium wuenschmannii</name>
    <dbReference type="NCBI Taxonomy" id="3027808"/>
    <lineage>
        <taxon>Bacteria</taxon>
        <taxon>Bacillati</taxon>
        <taxon>Actinomycetota</taxon>
        <taxon>Actinomycetes</taxon>
        <taxon>Mycobacteriales</taxon>
        <taxon>Mycobacteriaceae</taxon>
        <taxon>Mycobacterium</taxon>
    </lineage>
</organism>
<accession>A0ABY8W000</accession>
<evidence type="ECO:0000313" key="3">
    <source>
        <dbReference type="EMBL" id="WIM88876.1"/>
    </source>
</evidence>
<dbReference type="Gene3D" id="1.20.910.10">
    <property type="entry name" value="Heme oxygenase-like"/>
    <property type="match status" value="1"/>
</dbReference>
<feature type="domain" description="Thiaminase-2/PQQC" evidence="2">
    <location>
        <begin position="13"/>
        <end position="177"/>
    </location>
</feature>